<protein>
    <recommendedName>
        <fullName evidence="4">Protein kinase domain-containing protein</fullName>
    </recommendedName>
</protein>
<reference evidence="2" key="1">
    <citation type="submission" date="2020-05" db="EMBL/GenBank/DDBJ databases">
        <title>Mycena genomes resolve the evolution of fungal bioluminescence.</title>
        <authorList>
            <person name="Tsai I.J."/>
        </authorList>
    </citation>
    <scope>NUCLEOTIDE SEQUENCE</scope>
    <source>
        <strain evidence="2">160909Yilan</strain>
    </source>
</reference>
<evidence type="ECO:0000313" key="2">
    <source>
        <dbReference type="EMBL" id="KAF7374229.1"/>
    </source>
</evidence>
<comment type="caution">
    <text evidence="2">The sequence shown here is derived from an EMBL/GenBank/DDBJ whole genome shotgun (WGS) entry which is preliminary data.</text>
</comment>
<sequence>MLCHEAFTATALNLAFHHIRAHYVLLFPHITLEDPFRQCSTDLNGVEKQKSSKFLAAEVATVGMAAHMAVVGANSATARTVTNFIKTKYYNAPAVRSGFRIIPLGDINLQQEIYSDRRSGVASLRKLHSAKILVDGERSDVTVAMYQGAGAKQQWRWDIARYRAVRHPNIVQLYGTASCGNIHATVFHDDLISLQQLLDLYAHAPISTVYIHLFVRIEFEEVRDYFQTTFQHHLPEYDCTFLIRPSTGRFCLDLVPGHRYLVAKLFHGSMLACQGLGFLAGENSEATVIDSLTLEQYHVISYWVPSVIRYLSIFPSATLSLGGVFHCPSGDESDDVVEIAWLPNVQVQLDSSWHVSGRGSGFGELMADGWTRSNDIANTSTWFGCSIPHDSPWLSQANHIFTALEISSNFEDYVVADRIYFELSVSTTEGDIPPGFLFLCPPKHFQTGKCSFKWPDCPAHWSLDPSGANRLTPEDAADLGFPSFRLSTEIRGDSWDASVYAGLRQFHSVKGFDPDSEDVARHLGHKLYQMSGPFAHIAVLNKYYTVDDEYSEDEDDTSQWSTDEEFENEPDSAPMNHVDLASASIHQDIEEVPVATRFEEIVDSTCASASTSLPTNWDTSAAGSGYGHGQTNSYSLTSDFSASGFNINSDLNAHNFGNDLSWLNSSGFKDAVPSPSSLSYWPPLPHDAALFFSGPSVSQLPTILPAASPSPIAPAIDTSVSDGPSNKRKSHDETDLANIVQGSRAPKAPKRFDVQRYLI</sequence>
<dbReference type="AlphaFoldDB" id="A0A8H7DG67"/>
<keyword evidence="3" id="KW-1185">Reference proteome</keyword>
<proteinExistence type="predicted"/>
<dbReference type="Proteomes" id="UP000623467">
    <property type="component" value="Unassembled WGS sequence"/>
</dbReference>
<evidence type="ECO:0008006" key="4">
    <source>
        <dbReference type="Google" id="ProtNLM"/>
    </source>
</evidence>
<dbReference type="EMBL" id="JACAZH010000002">
    <property type="protein sequence ID" value="KAF7374229.1"/>
    <property type="molecule type" value="Genomic_DNA"/>
</dbReference>
<evidence type="ECO:0000256" key="1">
    <source>
        <dbReference type="SAM" id="MobiDB-lite"/>
    </source>
</evidence>
<feature type="compositionally biased region" description="Acidic residues" evidence="1">
    <location>
        <begin position="551"/>
        <end position="570"/>
    </location>
</feature>
<organism evidence="2 3">
    <name type="scientific">Mycena sanguinolenta</name>
    <dbReference type="NCBI Taxonomy" id="230812"/>
    <lineage>
        <taxon>Eukaryota</taxon>
        <taxon>Fungi</taxon>
        <taxon>Dikarya</taxon>
        <taxon>Basidiomycota</taxon>
        <taxon>Agaricomycotina</taxon>
        <taxon>Agaricomycetes</taxon>
        <taxon>Agaricomycetidae</taxon>
        <taxon>Agaricales</taxon>
        <taxon>Marasmiineae</taxon>
        <taxon>Mycenaceae</taxon>
        <taxon>Mycena</taxon>
    </lineage>
</organism>
<dbReference type="OrthoDB" id="258495at2759"/>
<name>A0A8H7DG67_9AGAR</name>
<feature type="region of interest" description="Disordered" evidence="1">
    <location>
        <begin position="551"/>
        <end position="574"/>
    </location>
</feature>
<accession>A0A8H7DG67</accession>
<evidence type="ECO:0000313" key="3">
    <source>
        <dbReference type="Proteomes" id="UP000623467"/>
    </source>
</evidence>
<gene>
    <name evidence="2" type="ORF">MSAN_00305700</name>
</gene>